<accession>A0A0K2VFH1</accession>
<protein>
    <submittedName>
        <fullName evidence="1">Uncharacterized protein</fullName>
    </submittedName>
</protein>
<name>A0A0K2VFH1_LEPSM</name>
<organism evidence="1">
    <name type="scientific">Lepeophtheirus salmonis</name>
    <name type="common">Salmon louse</name>
    <name type="synonym">Caligus salmonis</name>
    <dbReference type="NCBI Taxonomy" id="72036"/>
    <lineage>
        <taxon>Eukaryota</taxon>
        <taxon>Metazoa</taxon>
        <taxon>Ecdysozoa</taxon>
        <taxon>Arthropoda</taxon>
        <taxon>Crustacea</taxon>
        <taxon>Multicrustacea</taxon>
        <taxon>Hexanauplia</taxon>
        <taxon>Copepoda</taxon>
        <taxon>Siphonostomatoida</taxon>
        <taxon>Caligidae</taxon>
        <taxon>Lepeophtheirus</taxon>
    </lineage>
</organism>
<proteinExistence type="predicted"/>
<evidence type="ECO:0000313" key="1">
    <source>
        <dbReference type="EMBL" id="CDW48917.1"/>
    </source>
</evidence>
<dbReference type="EMBL" id="HACA01031556">
    <property type="protein sequence ID" value="CDW48917.1"/>
    <property type="molecule type" value="Transcribed_RNA"/>
</dbReference>
<sequence>MNMNDIKVANAINVANFVVQIIQLALGLDFDENKLKVFITDGVSYCKKSGQGLKRSYPHLKTYYLCSS</sequence>
<reference evidence="1" key="1">
    <citation type="submission" date="2014-05" db="EMBL/GenBank/DDBJ databases">
        <authorList>
            <person name="Chronopoulou M."/>
        </authorList>
    </citation>
    <scope>NUCLEOTIDE SEQUENCE</scope>
    <source>
        <tissue evidence="1">Whole organism</tissue>
    </source>
</reference>
<dbReference type="AlphaFoldDB" id="A0A0K2VFH1"/>